<evidence type="ECO:0000313" key="1">
    <source>
        <dbReference type="EMBL" id="CAI2386743.1"/>
    </source>
</evidence>
<dbReference type="Proteomes" id="UP001295684">
    <property type="component" value="Unassembled WGS sequence"/>
</dbReference>
<keyword evidence="2" id="KW-1185">Reference proteome</keyword>
<organism evidence="1 2">
    <name type="scientific">Euplotes crassus</name>
    <dbReference type="NCBI Taxonomy" id="5936"/>
    <lineage>
        <taxon>Eukaryota</taxon>
        <taxon>Sar</taxon>
        <taxon>Alveolata</taxon>
        <taxon>Ciliophora</taxon>
        <taxon>Intramacronucleata</taxon>
        <taxon>Spirotrichea</taxon>
        <taxon>Hypotrichia</taxon>
        <taxon>Euplotida</taxon>
        <taxon>Euplotidae</taxon>
        <taxon>Moneuplotes</taxon>
    </lineage>
</organism>
<dbReference type="AlphaFoldDB" id="A0AAD1Y7R8"/>
<comment type="caution">
    <text evidence="1">The sequence shown here is derived from an EMBL/GenBank/DDBJ whole genome shotgun (WGS) entry which is preliminary data.</text>
</comment>
<evidence type="ECO:0000313" key="2">
    <source>
        <dbReference type="Proteomes" id="UP001295684"/>
    </source>
</evidence>
<accession>A0AAD1Y7R8</accession>
<reference evidence="1" key="1">
    <citation type="submission" date="2023-07" db="EMBL/GenBank/DDBJ databases">
        <authorList>
            <consortium name="AG Swart"/>
            <person name="Singh M."/>
            <person name="Singh A."/>
            <person name="Seah K."/>
            <person name="Emmerich C."/>
        </authorList>
    </citation>
    <scope>NUCLEOTIDE SEQUENCE</scope>
    <source>
        <strain evidence="1">DP1</strain>
    </source>
</reference>
<protein>
    <submittedName>
        <fullName evidence="1">Uncharacterized protein</fullName>
    </submittedName>
</protein>
<proteinExistence type="predicted"/>
<name>A0AAD1Y7R8_EUPCR</name>
<gene>
    <name evidence="1" type="ORF">ECRASSUSDP1_LOCUS28367</name>
</gene>
<dbReference type="EMBL" id="CAMPGE010029275">
    <property type="protein sequence ID" value="CAI2386743.1"/>
    <property type="molecule type" value="Genomic_DNA"/>
</dbReference>
<sequence length="406" mass="49304">MGTIGNTIRCQSSFAKRSGSEFINESNSNRSRLDNENQKSYNEYRAKGFPDFIVDMNNYTSKDRRKIPTIFERNIKTSLSKDKRIQLVKNMKDKIFNAKRRKMKINIHRREHRAQLFNAESLRTQTHQYFQNTILTVMARDIALKFELRKLTRERVNKIGKRICWITKSIGHFKLLLKKVRCKIAANKIKFYAKRFVRRWIMKKEQKNARIIYEFLRYTKNNEGKIDLKRMKFYNTMVKVEKRVKQFISRRILRYAILNNRWSTIEAKYFRKGALGITDQFGNYKNIVPYEVRKAYFREYLRYLRIEYLKEYDIWQKYKQDGTLKEYNETVENDDLNSFKQKKIIKKMYKIPEKPFEKTLISIQQMREIVREATDNEHRWEQIAKGEFDTAILKKMKSIKYSFPDK</sequence>